<evidence type="ECO:0000313" key="5">
    <source>
        <dbReference type="EMBL" id="PVY70052.1"/>
    </source>
</evidence>
<protein>
    <submittedName>
        <fullName evidence="5">Methyltransferase family protein</fullName>
    </submittedName>
</protein>
<dbReference type="RefSeq" id="WP_095610788.1">
    <property type="nucleotide sequence ID" value="NZ_NMPM01000036.1"/>
</dbReference>
<dbReference type="GO" id="GO:0032259">
    <property type="term" value="P:methylation"/>
    <property type="evidence" value="ECO:0007669"/>
    <property type="project" value="UniProtKB-KW"/>
</dbReference>
<name>A0A2A2I3J6_9GAMM</name>
<keyword evidence="3" id="KW-0949">S-adenosyl-L-methionine</keyword>
<dbReference type="EMBL" id="QEKQ01000010">
    <property type="protein sequence ID" value="PVY70052.1"/>
    <property type="molecule type" value="Genomic_DNA"/>
</dbReference>
<dbReference type="Proteomes" id="UP000218332">
    <property type="component" value="Unassembled WGS sequence"/>
</dbReference>
<keyword evidence="1 5" id="KW-0489">Methyltransferase</keyword>
<dbReference type="Gene3D" id="3.40.50.150">
    <property type="entry name" value="Vaccinia Virus protein VP39"/>
    <property type="match status" value="1"/>
</dbReference>
<dbReference type="GO" id="GO:0016279">
    <property type="term" value="F:protein-lysine N-methyltransferase activity"/>
    <property type="evidence" value="ECO:0007669"/>
    <property type="project" value="InterPro"/>
</dbReference>
<proteinExistence type="predicted"/>
<dbReference type="AlphaFoldDB" id="A0A2A2I3J6"/>
<evidence type="ECO:0000313" key="7">
    <source>
        <dbReference type="Proteomes" id="UP000245887"/>
    </source>
</evidence>
<dbReference type="CDD" id="cd02440">
    <property type="entry name" value="AdoMet_MTases"/>
    <property type="match status" value="1"/>
</dbReference>
<comment type="caution">
    <text evidence="4">The sequence shown here is derived from an EMBL/GenBank/DDBJ whole genome shotgun (WGS) entry which is preliminary data.</text>
</comment>
<evidence type="ECO:0000313" key="6">
    <source>
        <dbReference type="Proteomes" id="UP000218332"/>
    </source>
</evidence>
<dbReference type="InterPro" id="IPR029063">
    <property type="entry name" value="SAM-dependent_MTases_sf"/>
</dbReference>
<dbReference type="PANTHER" id="PTHR13610">
    <property type="entry name" value="METHYLTRANSFERASE DOMAIN-CONTAINING PROTEIN"/>
    <property type="match status" value="1"/>
</dbReference>
<dbReference type="OrthoDB" id="5510758at2"/>
<keyword evidence="6" id="KW-1185">Reference proteome</keyword>
<reference evidence="4 6" key="1">
    <citation type="submission" date="2017-07" db="EMBL/GenBank/DDBJ databases">
        <title>Tamlnaduibacter salinus (Mi-7) genome sequencing.</title>
        <authorList>
            <person name="Verma A."/>
            <person name="Krishnamurthi S."/>
        </authorList>
    </citation>
    <scope>NUCLEOTIDE SEQUENCE [LARGE SCALE GENOMIC DNA]</scope>
    <source>
        <strain evidence="4 6">Mi-7</strain>
    </source>
</reference>
<dbReference type="Proteomes" id="UP000245887">
    <property type="component" value="Unassembled WGS sequence"/>
</dbReference>
<dbReference type="EMBL" id="NMPM01000036">
    <property type="protein sequence ID" value="PAV26162.1"/>
    <property type="molecule type" value="Genomic_DNA"/>
</dbReference>
<accession>A0A2A2I3J6</accession>
<reference evidence="5 7" key="2">
    <citation type="submission" date="2018-04" db="EMBL/GenBank/DDBJ databases">
        <title>Genomic Encyclopedia of Type Strains, Phase IV (KMG-IV): sequencing the most valuable type-strain genomes for metagenomic binning, comparative biology and taxonomic classification.</title>
        <authorList>
            <person name="Goeker M."/>
        </authorList>
    </citation>
    <scope>NUCLEOTIDE SEQUENCE [LARGE SCALE GENOMIC DNA]</scope>
    <source>
        <strain evidence="5 7">DSM 28688</strain>
    </source>
</reference>
<sequence>MPWTTLVVGSLSLLAVLSIAYSTVRTSVPPMPSSMRSRRVVLDLLAEYVPDQPNVRLADLGSGWGGLAIPMARRFPQYRIEGYELSWLPWLVSRLMKAAFRLDNLTLHRRNFNRADLDHVGILVTYLNPNVMAQLKQRLDRPEQPRRTLISIGFALPGKTAERTLRVNELYNTPIDIYRLGRTTNDR</sequence>
<organism evidence="4 6">
    <name type="scientific">Tamilnaduibacter salinus</name>
    <dbReference type="NCBI Taxonomy" id="1484056"/>
    <lineage>
        <taxon>Bacteria</taxon>
        <taxon>Pseudomonadati</taxon>
        <taxon>Pseudomonadota</taxon>
        <taxon>Gammaproteobacteria</taxon>
        <taxon>Pseudomonadales</taxon>
        <taxon>Marinobacteraceae</taxon>
        <taxon>Tamilnaduibacter</taxon>
    </lineage>
</organism>
<dbReference type="SUPFAM" id="SSF53335">
    <property type="entry name" value="S-adenosyl-L-methionine-dependent methyltransferases"/>
    <property type="match status" value="1"/>
</dbReference>
<dbReference type="PANTHER" id="PTHR13610:SF9">
    <property type="entry name" value="FI06469P"/>
    <property type="match status" value="1"/>
</dbReference>
<keyword evidence="2 5" id="KW-0808">Transferase</keyword>
<gene>
    <name evidence="5" type="ORF">C8D92_11083</name>
    <name evidence="4" type="ORF">CF392_07225</name>
</gene>
<evidence type="ECO:0000256" key="3">
    <source>
        <dbReference type="ARBA" id="ARBA00022691"/>
    </source>
</evidence>
<evidence type="ECO:0000313" key="4">
    <source>
        <dbReference type="EMBL" id="PAV26162.1"/>
    </source>
</evidence>
<evidence type="ECO:0000256" key="1">
    <source>
        <dbReference type="ARBA" id="ARBA00022603"/>
    </source>
</evidence>
<evidence type="ECO:0000256" key="2">
    <source>
        <dbReference type="ARBA" id="ARBA00022679"/>
    </source>
</evidence>
<dbReference type="InterPro" id="IPR026170">
    <property type="entry name" value="FAM173A/B"/>
</dbReference>